<dbReference type="AlphaFoldDB" id="A0A1D9P8L9"/>
<dbReference type="KEGG" id="fcm:BIW12_05165"/>
<dbReference type="EMBL" id="CP017774">
    <property type="protein sequence ID" value="AOZ98872.1"/>
    <property type="molecule type" value="Genomic_DNA"/>
</dbReference>
<evidence type="ECO:0000313" key="3">
    <source>
        <dbReference type="Proteomes" id="UP000178198"/>
    </source>
</evidence>
<evidence type="ECO:0000313" key="2">
    <source>
        <dbReference type="EMBL" id="AOZ98872.1"/>
    </source>
</evidence>
<feature type="transmembrane region" description="Helical" evidence="1">
    <location>
        <begin position="90"/>
        <end position="108"/>
    </location>
</feature>
<evidence type="ECO:0008006" key="4">
    <source>
        <dbReference type="Google" id="ProtNLM"/>
    </source>
</evidence>
<keyword evidence="1" id="KW-1133">Transmembrane helix</keyword>
<name>A0A1D9P8L9_9FLAO</name>
<dbReference type="STRING" id="1306519.BIW12_05165"/>
<dbReference type="OrthoDB" id="839906at2"/>
<evidence type="ECO:0000256" key="1">
    <source>
        <dbReference type="SAM" id="Phobius"/>
    </source>
</evidence>
<sequence length="109" mass="12185">MISLVSLTVFFAFYVLYNTSKKATLSTNFPIERWIQQNAKPSRFIGLGILIIAYSTLISLKATGVSTLIFLIQIMTIGSLVVILAPLKIISHRFILGILLLALFFEIYS</sequence>
<protein>
    <recommendedName>
        <fullName evidence="4">DUF3325 domain-containing protein</fullName>
    </recommendedName>
</protein>
<keyword evidence="3" id="KW-1185">Reference proteome</keyword>
<gene>
    <name evidence="2" type="ORF">BIW12_05165</name>
</gene>
<keyword evidence="1" id="KW-0472">Membrane</keyword>
<dbReference type="Proteomes" id="UP000178198">
    <property type="component" value="Chromosome"/>
</dbReference>
<feature type="transmembrane region" description="Helical" evidence="1">
    <location>
        <begin position="42"/>
        <end position="60"/>
    </location>
</feature>
<keyword evidence="1" id="KW-0812">Transmembrane</keyword>
<accession>A0A1D9P8L9</accession>
<organism evidence="2 3">
    <name type="scientific">Flavobacterium commune</name>
    <dbReference type="NCBI Taxonomy" id="1306519"/>
    <lineage>
        <taxon>Bacteria</taxon>
        <taxon>Pseudomonadati</taxon>
        <taxon>Bacteroidota</taxon>
        <taxon>Flavobacteriia</taxon>
        <taxon>Flavobacteriales</taxon>
        <taxon>Flavobacteriaceae</taxon>
        <taxon>Flavobacterium</taxon>
    </lineage>
</organism>
<proteinExistence type="predicted"/>
<reference evidence="2 3" key="1">
    <citation type="submission" date="2016-10" db="EMBL/GenBank/DDBJ databases">
        <title>Complete Genome Sequence of Flavobacterium sp. PK15.</title>
        <authorList>
            <person name="Ekwe A."/>
            <person name="Kim S.B."/>
        </authorList>
    </citation>
    <scope>NUCLEOTIDE SEQUENCE [LARGE SCALE GENOMIC DNA]</scope>
    <source>
        <strain evidence="2 3">PK15</strain>
    </source>
</reference>
<feature type="transmembrane region" description="Helical" evidence="1">
    <location>
        <begin position="67"/>
        <end position="84"/>
    </location>
</feature>
<dbReference type="RefSeq" id="WP_071184120.1">
    <property type="nucleotide sequence ID" value="NZ_CP017774.1"/>
</dbReference>